<protein>
    <submittedName>
        <fullName evidence="1">Uncharacterized protein</fullName>
    </submittedName>
</protein>
<comment type="caution">
    <text evidence="1">The sequence shown here is derived from an EMBL/GenBank/DDBJ whole genome shotgun (WGS) entry which is preliminary data.</text>
</comment>
<gene>
    <name evidence="1" type="ORF">CPB84DRAFT_1962287</name>
</gene>
<sequence length="222" mass="24717">MTIKETREAPWYGPWTIALDLLFLDLQLPRHTFCAIVPQLPIIRRYDPIAYDDDLAAVAALNLGVETHHIVSDQVDNALDRPLGGQSYPVTPRTRSIPPSNDSGYILRAFQCFCDKLLIRPLGNEPSTPTRKVPVPQPFDSVNSSPIEIDHAPPAGRGSIRSTRVPDFSALIHLFDQSEINKSYLLLIVENKPFSDDPESVIIQTIEQVLEQAQRALGLISS</sequence>
<organism evidence="1 2">
    <name type="scientific">Gymnopilus junonius</name>
    <name type="common">Spectacular rustgill mushroom</name>
    <name type="synonym">Gymnopilus spectabilis subsp. junonius</name>
    <dbReference type="NCBI Taxonomy" id="109634"/>
    <lineage>
        <taxon>Eukaryota</taxon>
        <taxon>Fungi</taxon>
        <taxon>Dikarya</taxon>
        <taxon>Basidiomycota</taxon>
        <taxon>Agaricomycotina</taxon>
        <taxon>Agaricomycetes</taxon>
        <taxon>Agaricomycetidae</taxon>
        <taxon>Agaricales</taxon>
        <taxon>Agaricineae</taxon>
        <taxon>Hymenogastraceae</taxon>
        <taxon>Gymnopilus</taxon>
    </lineage>
</organism>
<evidence type="ECO:0000313" key="2">
    <source>
        <dbReference type="Proteomes" id="UP000724874"/>
    </source>
</evidence>
<name>A0A9P5NQI5_GYMJU</name>
<evidence type="ECO:0000313" key="1">
    <source>
        <dbReference type="EMBL" id="KAF8900675.1"/>
    </source>
</evidence>
<proteinExistence type="predicted"/>
<dbReference type="AlphaFoldDB" id="A0A9P5NQI5"/>
<keyword evidence="2" id="KW-1185">Reference proteome</keyword>
<dbReference type="Proteomes" id="UP000724874">
    <property type="component" value="Unassembled WGS sequence"/>
</dbReference>
<accession>A0A9P5NQI5</accession>
<dbReference type="EMBL" id="JADNYJ010000046">
    <property type="protein sequence ID" value="KAF8900675.1"/>
    <property type="molecule type" value="Genomic_DNA"/>
</dbReference>
<reference evidence="1" key="1">
    <citation type="submission" date="2020-11" db="EMBL/GenBank/DDBJ databases">
        <authorList>
            <consortium name="DOE Joint Genome Institute"/>
            <person name="Ahrendt S."/>
            <person name="Riley R."/>
            <person name="Andreopoulos W."/>
            <person name="LaButti K."/>
            <person name="Pangilinan J."/>
            <person name="Ruiz-duenas F.J."/>
            <person name="Barrasa J.M."/>
            <person name="Sanchez-Garcia M."/>
            <person name="Camarero S."/>
            <person name="Miyauchi S."/>
            <person name="Serrano A."/>
            <person name="Linde D."/>
            <person name="Babiker R."/>
            <person name="Drula E."/>
            <person name="Ayuso-Fernandez I."/>
            <person name="Pacheco R."/>
            <person name="Padilla G."/>
            <person name="Ferreira P."/>
            <person name="Barriuso J."/>
            <person name="Kellner H."/>
            <person name="Castanera R."/>
            <person name="Alfaro M."/>
            <person name="Ramirez L."/>
            <person name="Pisabarro A.G."/>
            <person name="Kuo A."/>
            <person name="Tritt A."/>
            <person name="Lipzen A."/>
            <person name="He G."/>
            <person name="Yan M."/>
            <person name="Ng V."/>
            <person name="Cullen D."/>
            <person name="Martin F."/>
            <person name="Rosso M.-N."/>
            <person name="Henrissat B."/>
            <person name="Hibbett D."/>
            <person name="Martinez A.T."/>
            <person name="Grigoriev I.V."/>
        </authorList>
    </citation>
    <scope>NUCLEOTIDE SEQUENCE</scope>
    <source>
        <strain evidence="1">AH 44721</strain>
    </source>
</reference>
<dbReference type="OrthoDB" id="3069585at2759"/>